<protein>
    <submittedName>
        <fullName evidence="2">Uncharacterized protein</fullName>
    </submittedName>
</protein>
<reference evidence="2" key="1">
    <citation type="journal article" date="2023" name="G3 (Bethesda)">
        <title>A reference genome for the long-term kleptoplast-retaining sea slug Elysia crispata morphotype clarki.</title>
        <authorList>
            <person name="Eastman K.E."/>
            <person name="Pendleton A.L."/>
            <person name="Shaikh M.A."/>
            <person name="Suttiyut T."/>
            <person name="Ogas R."/>
            <person name="Tomko P."/>
            <person name="Gavelis G."/>
            <person name="Widhalm J.R."/>
            <person name="Wisecaver J.H."/>
        </authorList>
    </citation>
    <scope>NUCLEOTIDE SEQUENCE</scope>
    <source>
        <strain evidence="2">ECLA1</strain>
    </source>
</reference>
<gene>
    <name evidence="2" type="ORF">RRG08_010115</name>
</gene>
<name>A0AAE0Y1M4_9GAST</name>
<keyword evidence="3" id="KW-1185">Reference proteome</keyword>
<dbReference type="AlphaFoldDB" id="A0AAE0Y1M4"/>
<sequence length="69" mass="7778">MKTHLGLFRLGVQNSVLFEQTGQRKYHDIHAQDRDADVKDDVNVSNYTNADQFTCPDSQLAPNDSITPT</sequence>
<evidence type="ECO:0000313" key="3">
    <source>
        <dbReference type="Proteomes" id="UP001283361"/>
    </source>
</evidence>
<dbReference type="EMBL" id="JAWDGP010007142">
    <property type="protein sequence ID" value="KAK3729459.1"/>
    <property type="molecule type" value="Genomic_DNA"/>
</dbReference>
<proteinExistence type="predicted"/>
<feature type="region of interest" description="Disordered" evidence="1">
    <location>
        <begin position="49"/>
        <end position="69"/>
    </location>
</feature>
<organism evidence="2 3">
    <name type="scientific">Elysia crispata</name>
    <name type="common">lettuce slug</name>
    <dbReference type="NCBI Taxonomy" id="231223"/>
    <lineage>
        <taxon>Eukaryota</taxon>
        <taxon>Metazoa</taxon>
        <taxon>Spiralia</taxon>
        <taxon>Lophotrochozoa</taxon>
        <taxon>Mollusca</taxon>
        <taxon>Gastropoda</taxon>
        <taxon>Heterobranchia</taxon>
        <taxon>Euthyneura</taxon>
        <taxon>Panpulmonata</taxon>
        <taxon>Sacoglossa</taxon>
        <taxon>Placobranchoidea</taxon>
        <taxon>Plakobranchidae</taxon>
        <taxon>Elysia</taxon>
    </lineage>
</organism>
<evidence type="ECO:0000313" key="2">
    <source>
        <dbReference type="EMBL" id="KAK3729459.1"/>
    </source>
</evidence>
<dbReference type="Proteomes" id="UP001283361">
    <property type="component" value="Unassembled WGS sequence"/>
</dbReference>
<comment type="caution">
    <text evidence="2">The sequence shown here is derived from an EMBL/GenBank/DDBJ whole genome shotgun (WGS) entry which is preliminary data.</text>
</comment>
<accession>A0AAE0Y1M4</accession>
<evidence type="ECO:0000256" key="1">
    <source>
        <dbReference type="SAM" id="MobiDB-lite"/>
    </source>
</evidence>